<comment type="caution">
    <text evidence="2">The sequence shown here is derived from an EMBL/GenBank/DDBJ whole genome shotgun (WGS) entry which is preliminary data.</text>
</comment>
<protein>
    <submittedName>
        <fullName evidence="2">Glycine cleavage system protein T</fullName>
    </submittedName>
</protein>
<dbReference type="Gene3D" id="2.40.30.160">
    <property type="match status" value="1"/>
</dbReference>
<dbReference type="Proteomes" id="UP000070299">
    <property type="component" value="Unassembled WGS sequence"/>
</dbReference>
<dbReference type="AlphaFoldDB" id="A0A136A0E0"/>
<dbReference type="PANTHER" id="PTHR22602">
    <property type="entry name" value="TRANSFERASE CAF17, MITOCHONDRIAL-RELATED"/>
    <property type="match status" value="1"/>
</dbReference>
<feature type="domain" description="tRNA-modifying protein YgfZ-like beta-barrel" evidence="1">
    <location>
        <begin position="239"/>
        <end position="304"/>
    </location>
</feature>
<dbReference type="InterPro" id="IPR029043">
    <property type="entry name" value="GcvT/YgfZ_C"/>
</dbReference>
<reference evidence="3" key="1">
    <citation type="submission" date="2016-02" db="EMBL/GenBank/DDBJ databases">
        <authorList>
            <person name="Schultz-Johansen M."/>
            <person name="Glaring M.A."/>
            <person name="Bech P.K."/>
            <person name="Stougaard P."/>
        </authorList>
    </citation>
    <scope>NUCLEOTIDE SEQUENCE [LARGE SCALE GENOMIC DNA]</scope>
    <source>
        <strain evidence="3">S66</strain>
    </source>
</reference>
<evidence type="ECO:0000313" key="2">
    <source>
        <dbReference type="EMBL" id="KXI28682.1"/>
    </source>
</evidence>
<sequence length="320" mass="35280">MLKVAARTKENDMVASDFYTVLTDKGLIQLSGPEKEKYLQGQITADVNALTANKALLACHCDFKGKTWSVSYLFSWQQDLLLLSHSSVLEKSLSELKKYGVFAKVTITNGSENWLISAGLGKAVEAEIIRVFGLLPELNQEIVHNDHGLVMALHGNSTRYVILQPQTAANKVSIDSTPAGEILWEIEDIKAGIADVRLATANEFVPQMMNLQQLDAISFSKGCYMGQEVVARTKYLGKNKRAAFRLHGEGSHQTQAGDSLELQLGENWRPAGKILRSATHKGQSWLLAVLAHDTEIGSVMRLKESPETIFTVLPQPYELA</sequence>
<dbReference type="InterPro" id="IPR017703">
    <property type="entry name" value="YgfZ/GCV_T_CS"/>
</dbReference>
<dbReference type="InterPro" id="IPR048451">
    <property type="entry name" value="YgfZ_barrel"/>
</dbReference>
<name>A0A136A0E0_9ALTE</name>
<dbReference type="SUPFAM" id="SSF101790">
    <property type="entry name" value="Aminomethyltransferase beta-barrel domain"/>
    <property type="match status" value="1"/>
</dbReference>
<organism evidence="2 3">
    <name type="scientific">Paraglaciecola hydrolytica</name>
    <dbReference type="NCBI Taxonomy" id="1799789"/>
    <lineage>
        <taxon>Bacteria</taxon>
        <taxon>Pseudomonadati</taxon>
        <taxon>Pseudomonadota</taxon>
        <taxon>Gammaproteobacteria</taxon>
        <taxon>Alteromonadales</taxon>
        <taxon>Alteromonadaceae</taxon>
        <taxon>Paraglaciecola</taxon>
    </lineage>
</organism>
<dbReference type="InterPro" id="IPR045179">
    <property type="entry name" value="YgfZ/GcvT"/>
</dbReference>
<dbReference type="NCBIfam" id="TIGR03317">
    <property type="entry name" value="ygfZ_signature"/>
    <property type="match status" value="1"/>
</dbReference>
<proteinExistence type="predicted"/>
<dbReference type="STRING" id="1799789.AX660_16550"/>
<dbReference type="Gene3D" id="3.30.70.1400">
    <property type="entry name" value="Aminomethyltransferase beta-barrel domains"/>
    <property type="match status" value="1"/>
</dbReference>
<keyword evidence="3" id="KW-1185">Reference proteome</keyword>
<gene>
    <name evidence="2" type="ORF">AX660_16550</name>
</gene>
<dbReference type="Pfam" id="PF21130">
    <property type="entry name" value="YgfZ_barrel"/>
    <property type="match status" value="1"/>
</dbReference>
<dbReference type="OrthoDB" id="9796287at2"/>
<dbReference type="NCBIfam" id="NF007110">
    <property type="entry name" value="PRK09559.1"/>
    <property type="match status" value="1"/>
</dbReference>
<evidence type="ECO:0000259" key="1">
    <source>
        <dbReference type="Pfam" id="PF21130"/>
    </source>
</evidence>
<dbReference type="PANTHER" id="PTHR22602:SF0">
    <property type="entry name" value="TRANSFERASE CAF17, MITOCHONDRIAL-RELATED"/>
    <property type="match status" value="1"/>
</dbReference>
<evidence type="ECO:0000313" key="3">
    <source>
        <dbReference type="Proteomes" id="UP000070299"/>
    </source>
</evidence>
<dbReference type="Gene3D" id="3.30.70.1630">
    <property type="match status" value="1"/>
</dbReference>
<accession>A0A136A0E0</accession>
<dbReference type="GO" id="GO:0016226">
    <property type="term" value="P:iron-sulfur cluster assembly"/>
    <property type="evidence" value="ECO:0007669"/>
    <property type="project" value="TreeGrafter"/>
</dbReference>
<dbReference type="SUPFAM" id="SSF103025">
    <property type="entry name" value="Folate-binding domain"/>
    <property type="match status" value="1"/>
</dbReference>
<dbReference type="EMBL" id="LSNE01000006">
    <property type="protein sequence ID" value="KXI28682.1"/>
    <property type="molecule type" value="Genomic_DNA"/>
</dbReference>